<keyword evidence="10" id="KW-1185">Reference proteome</keyword>
<dbReference type="EMBL" id="CP045529">
    <property type="protein sequence ID" value="QFV00138.1"/>
    <property type="molecule type" value="Genomic_DNA"/>
</dbReference>
<protein>
    <submittedName>
        <fullName evidence="9">Mucin-2</fullName>
    </submittedName>
</protein>
<dbReference type="InterPro" id="IPR026588">
    <property type="entry name" value="Choice_anch_A"/>
</dbReference>
<evidence type="ECO:0000256" key="7">
    <source>
        <dbReference type="SAM" id="SignalP"/>
    </source>
</evidence>
<dbReference type="NCBIfam" id="TIGR01167">
    <property type="entry name" value="LPXTG_anchor"/>
    <property type="match status" value="1"/>
</dbReference>
<evidence type="ECO:0000313" key="9">
    <source>
        <dbReference type="EMBL" id="QFV00138.1"/>
    </source>
</evidence>
<dbReference type="PROSITE" id="PS50847">
    <property type="entry name" value="GRAM_POS_ANCHORING"/>
    <property type="match status" value="1"/>
</dbReference>
<evidence type="ECO:0000256" key="5">
    <source>
        <dbReference type="SAM" id="MobiDB-lite"/>
    </source>
</evidence>
<evidence type="ECO:0000256" key="4">
    <source>
        <dbReference type="ARBA" id="ARBA00023088"/>
    </source>
</evidence>
<feature type="chain" id="PRO_5025022024" evidence="7">
    <location>
        <begin position="40"/>
        <end position="475"/>
    </location>
</feature>
<dbReference type="NCBIfam" id="TIGR04215">
    <property type="entry name" value="choice_anch_A"/>
    <property type="match status" value="1"/>
</dbReference>
<dbReference type="Proteomes" id="UP000326702">
    <property type="component" value="Chromosome"/>
</dbReference>
<keyword evidence="6" id="KW-0812">Transmembrane</keyword>
<keyword evidence="6" id="KW-0472">Membrane</keyword>
<feature type="region of interest" description="Disordered" evidence="5">
    <location>
        <begin position="340"/>
        <end position="418"/>
    </location>
</feature>
<accession>A0A5P9QFE4</accession>
<dbReference type="InterPro" id="IPR019931">
    <property type="entry name" value="LPXTG_anchor"/>
</dbReference>
<feature type="signal peptide" evidence="7">
    <location>
        <begin position="1"/>
        <end position="39"/>
    </location>
</feature>
<keyword evidence="1" id="KW-0134">Cell wall</keyword>
<keyword evidence="4" id="KW-0572">Peptidoglycan-anchor</keyword>
<dbReference type="Pfam" id="PF20597">
    <property type="entry name" value="pAdhesive_15"/>
    <property type="match status" value="1"/>
</dbReference>
<dbReference type="RefSeq" id="WP_036955477.1">
    <property type="nucleotide sequence ID" value="NZ_BAABIH010000009.1"/>
</dbReference>
<evidence type="ECO:0000256" key="6">
    <source>
        <dbReference type="SAM" id="Phobius"/>
    </source>
</evidence>
<dbReference type="OrthoDB" id="4329128at2"/>
<feature type="domain" description="Gram-positive cocci surface proteins LPxTG" evidence="8">
    <location>
        <begin position="442"/>
        <end position="475"/>
    </location>
</feature>
<dbReference type="KEGG" id="lxl:KDY119_03673"/>
<keyword evidence="3 7" id="KW-0732">Signal</keyword>
<keyword evidence="2" id="KW-0964">Secreted</keyword>
<keyword evidence="6" id="KW-1133">Transmembrane helix</keyword>
<feature type="transmembrane region" description="Helical" evidence="6">
    <location>
        <begin position="449"/>
        <end position="469"/>
    </location>
</feature>
<evidence type="ECO:0000256" key="1">
    <source>
        <dbReference type="ARBA" id="ARBA00022512"/>
    </source>
</evidence>
<evidence type="ECO:0000256" key="2">
    <source>
        <dbReference type="ARBA" id="ARBA00022525"/>
    </source>
</evidence>
<evidence type="ECO:0000259" key="8">
    <source>
        <dbReference type="PROSITE" id="PS50847"/>
    </source>
</evidence>
<evidence type="ECO:0000313" key="10">
    <source>
        <dbReference type="Proteomes" id="UP000326702"/>
    </source>
</evidence>
<gene>
    <name evidence="9" type="ORF">KDY119_03673</name>
</gene>
<organism evidence="9 10">
    <name type="scientific">Luteimicrobium xylanilyticum</name>
    <dbReference type="NCBI Taxonomy" id="1133546"/>
    <lineage>
        <taxon>Bacteria</taxon>
        <taxon>Bacillati</taxon>
        <taxon>Actinomycetota</taxon>
        <taxon>Actinomycetes</taxon>
        <taxon>Micrococcales</taxon>
        <taxon>Luteimicrobium</taxon>
    </lineage>
</organism>
<sequence length="475" mass="46793">MSTRPLGPAHQGRALIGRTAAALALAGAGVLAATGGANAAETCTTTGIGNGDPTGTDNTVNVYAAGDFTVHGAAEAEGVVVVGRDFAVDGLYGVGVAGGGSLVAPSKGSVMLRVGEDVTGTSNLHVGHGLDGQMKVGGTIDGKPAEGTAHASLGKTAALGAYADLTTTLRSTSGELAAEAANGTVTDEAPYVVFRGDGHSSTQVFAVDGGKLGSASQSVSVEFADIPDDATIVVNVTGKVHANVTDMRREGATAAFDQNGDNAGLGSYASRTVWNIVGDTSPDIAGSAQWVGSVLVPTGGGTTTIDVPGLNGRTWVAGDLAHTYAGGEFHNYPFTGSDDLTCTPGTPTDETTSSPTTTPTPESTTPASTPAPSDDSTETPSDDTTDTPSDDQSTAPSTDEDTPSTAPADVASPSPTDTTVVLAAGGTAAPTATATAQGEGVLAQTGANIVPFAIAAAVLVAAGATLLVLRRRRAV</sequence>
<feature type="compositionally biased region" description="Low complexity" evidence="5">
    <location>
        <begin position="343"/>
        <end position="374"/>
    </location>
</feature>
<evidence type="ECO:0000256" key="3">
    <source>
        <dbReference type="ARBA" id="ARBA00022729"/>
    </source>
</evidence>
<feature type="compositionally biased region" description="Acidic residues" evidence="5">
    <location>
        <begin position="375"/>
        <end position="389"/>
    </location>
</feature>
<reference evidence="9 10" key="1">
    <citation type="submission" date="2019-10" db="EMBL/GenBank/DDBJ databases">
        <title>Genome sequence of Luteimicrobium xylanilyticum HY-24.</title>
        <authorList>
            <person name="Kim D.Y."/>
            <person name="Park H.-Y."/>
        </authorList>
    </citation>
    <scope>NUCLEOTIDE SEQUENCE [LARGE SCALE GENOMIC DNA]</scope>
    <source>
        <strain evidence="9 10">HY-24</strain>
    </source>
</reference>
<proteinExistence type="predicted"/>
<name>A0A5P9QFE4_9MICO</name>
<dbReference type="AlphaFoldDB" id="A0A5P9QFE4"/>